<name>A0A941F3G6_9BACT</name>
<organism evidence="1 2">
    <name type="scientific">Carboxylicivirga sediminis</name>
    <dbReference type="NCBI Taxonomy" id="2006564"/>
    <lineage>
        <taxon>Bacteria</taxon>
        <taxon>Pseudomonadati</taxon>
        <taxon>Bacteroidota</taxon>
        <taxon>Bacteroidia</taxon>
        <taxon>Marinilabiliales</taxon>
        <taxon>Marinilabiliaceae</taxon>
        <taxon>Carboxylicivirga</taxon>
    </lineage>
</organism>
<dbReference type="Pfam" id="PF05635">
    <property type="entry name" value="23S_rRNA_IVP"/>
    <property type="match status" value="1"/>
</dbReference>
<dbReference type="InterPro" id="IPR036583">
    <property type="entry name" value="23S_rRNA_IVS_sf"/>
</dbReference>
<evidence type="ECO:0000313" key="1">
    <source>
        <dbReference type="EMBL" id="MBR8535732.1"/>
    </source>
</evidence>
<evidence type="ECO:0000313" key="2">
    <source>
        <dbReference type="Proteomes" id="UP000679220"/>
    </source>
</evidence>
<gene>
    <name evidence="1" type="ORF">KDU71_09210</name>
</gene>
<dbReference type="Proteomes" id="UP000679220">
    <property type="component" value="Unassembled WGS sequence"/>
</dbReference>
<dbReference type="AlphaFoldDB" id="A0A941F3G6"/>
<reference evidence="1" key="1">
    <citation type="journal article" date="2018" name="Int. J. Syst. Evol. Microbiol.">
        <title>Carboxylicivirga sediminis sp. nov., isolated from coastal sediment.</title>
        <authorList>
            <person name="Wang F.Q."/>
            <person name="Ren L.H."/>
            <person name="Zou R.J."/>
            <person name="Sun Y.Z."/>
            <person name="Liu X.J."/>
            <person name="Jiang F."/>
            <person name="Liu L.J."/>
        </authorList>
    </citation>
    <scope>NUCLEOTIDE SEQUENCE</scope>
    <source>
        <strain evidence="1">JR1</strain>
    </source>
</reference>
<dbReference type="PANTHER" id="PTHR38471:SF2">
    <property type="entry name" value="FOUR HELIX BUNDLE PROTEIN"/>
    <property type="match status" value="1"/>
</dbReference>
<dbReference type="EMBL" id="JAGTAR010000012">
    <property type="protein sequence ID" value="MBR8535732.1"/>
    <property type="molecule type" value="Genomic_DNA"/>
</dbReference>
<dbReference type="InterPro" id="IPR012657">
    <property type="entry name" value="23S_rRNA-intervening_sequence"/>
</dbReference>
<accession>A0A941F3G6</accession>
<dbReference type="SUPFAM" id="SSF158446">
    <property type="entry name" value="IVS-encoded protein-like"/>
    <property type="match status" value="1"/>
</dbReference>
<dbReference type="Gene3D" id="1.20.1440.60">
    <property type="entry name" value="23S rRNA-intervening sequence"/>
    <property type="match status" value="1"/>
</dbReference>
<protein>
    <submittedName>
        <fullName evidence="1">Four helix bundle protein</fullName>
    </submittedName>
</protein>
<keyword evidence="2" id="KW-1185">Reference proteome</keyword>
<reference evidence="1" key="2">
    <citation type="submission" date="2021-04" db="EMBL/GenBank/DDBJ databases">
        <authorList>
            <person name="Zhang T."/>
            <person name="Zhang Y."/>
            <person name="Lu D."/>
            <person name="Zuo D."/>
            <person name="Du Z."/>
        </authorList>
    </citation>
    <scope>NUCLEOTIDE SEQUENCE</scope>
    <source>
        <strain evidence="1">JR1</strain>
    </source>
</reference>
<dbReference type="NCBIfam" id="TIGR02436">
    <property type="entry name" value="four helix bundle protein"/>
    <property type="match status" value="1"/>
</dbReference>
<dbReference type="CDD" id="cd16377">
    <property type="entry name" value="23S_rRNA_IVP_like"/>
    <property type="match status" value="1"/>
</dbReference>
<dbReference type="PANTHER" id="PTHR38471">
    <property type="entry name" value="FOUR HELIX BUNDLE PROTEIN"/>
    <property type="match status" value="1"/>
</dbReference>
<dbReference type="RefSeq" id="WP_212189963.1">
    <property type="nucleotide sequence ID" value="NZ_JAGTAR010000012.1"/>
</dbReference>
<sequence>MIEFDFKKLIVWQKSMALAELILEICESVKGHYRLVEQLESCSASVPQNIAEGKGRHSIKEYIHFLYISRGSLYECITLLNLFQRKGIISAERLNYIENQAGEILKMLNALISSQRTKLQDLKGL</sequence>
<comment type="caution">
    <text evidence="1">The sequence shown here is derived from an EMBL/GenBank/DDBJ whole genome shotgun (WGS) entry which is preliminary data.</text>
</comment>
<proteinExistence type="predicted"/>